<dbReference type="InterPro" id="IPR000866">
    <property type="entry name" value="AhpC/TSA"/>
</dbReference>
<protein>
    <submittedName>
        <fullName evidence="3">TlpA family protein disulfide reductase</fullName>
    </submittedName>
</protein>
<keyword evidence="1" id="KW-0732">Signal</keyword>
<dbReference type="PROSITE" id="PS51352">
    <property type="entry name" value="THIOREDOXIN_2"/>
    <property type="match status" value="1"/>
</dbReference>
<evidence type="ECO:0000256" key="1">
    <source>
        <dbReference type="SAM" id="SignalP"/>
    </source>
</evidence>
<dbReference type="SUPFAM" id="SSF52833">
    <property type="entry name" value="Thioredoxin-like"/>
    <property type="match status" value="1"/>
</dbReference>
<evidence type="ECO:0000313" key="3">
    <source>
        <dbReference type="EMBL" id="MFH6983270.1"/>
    </source>
</evidence>
<organism evidence="3 4">
    <name type="scientific">Marinoscillum luteum</name>
    <dbReference type="NCBI Taxonomy" id="861051"/>
    <lineage>
        <taxon>Bacteria</taxon>
        <taxon>Pseudomonadati</taxon>
        <taxon>Bacteroidota</taxon>
        <taxon>Cytophagia</taxon>
        <taxon>Cytophagales</taxon>
        <taxon>Reichenbachiellaceae</taxon>
        <taxon>Marinoscillum</taxon>
    </lineage>
</organism>
<dbReference type="Proteomes" id="UP001610063">
    <property type="component" value="Unassembled WGS sequence"/>
</dbReference>
<gene>
    <name evidence="3" type="ORF">ACHKAR_07470</name>
</gene>
<proteinExistence type="predicted"/>
<comment type="caution">
    <text evidence="3">The sequence shown here is derived from an EMBL/GenBank/DDBJ whole genome shotgun (WGS) entry which is preliminary data.</text>
</comment>
<dbReference type="PANTHER" id="PTHR42852:SF13">
    <property type="entry name" value="PROTEIN DIPZ"/>
    <property type="match status" value="1"/>
</dbReference>
<evidence type="ECO:0000313" key="4">
    <source>
        <dbReference type="Proteomes" id="UP001610063"/>
    </source>
</evidence>
<feature type="domain" description="Thioredoxin" evidence="2">
    <location>
        <begin position="10"/>
        <end position="154"/>
    </location>
</feature>
<keyword evidence="4" id="KW-1185">Reference proteome</keyword>
<dbReference type="PANTHER" id="PTHR42852">
    <property type="entry name" value="THIOL:DISULFIDE INTERCHANGE PROTEIN DSBE"/>
    <property type="match status" value="1"/>
</dbReference>
<dbReference type="Pfam" id="PF00578">
    <property type="entry name" value="AhpC-TSA"/>
    <property type="match status" value="1"/>
</dbReference>
<sequence>MKKILILFCTLFIGAASAQEIRTIKLPELEQLINTNTGSLKVFNFWASWCGPCVKELGYFNALGTQGDTQVILVSLDFPEDIEKARRILEKKEVGLSTYLLDEKDYDKYITSIDNSWSGAIPATLFIDKKGNRYFYESSFEKQELDNVVNKLTSK</sequence>
<reference evidence="3 4" key="1">
    <citation type="journal article" date="2013" name="Int. J. Syst. Evol. Microbiol.">
        <title>Marinoscillum luteum sp. nov., isolated from marine sediment.</title>
        <authorList>
            <person name="Cha I.T."/>
            <person name="Park S.J."/>
            <person name="Kim S.J."/>
            <person name="Kim J.G."/>
            <person name="Jung M.Y."/>
            <person name="Shin K.S."/>
            <person name="Kwon K.K."/>
            <person name="Yang S.H."/>
            <person name="Seo Y.S."/>
            <person name="Rhee S.K."/>
        </authorList>
    </citation>
    <scope>NUCLEOTIDE SEQUENCE [LARGE SCALE GENOMIC DNA]</scope>
    <source>
        <strain evidence="3 4">KCTC 23939</strain>
    </source>
</reference>
<dbReference type="Gene3D" id="3.40.30.10">
    <property type="entry name" value="Glutaredoxin"/>
    <property type="match status" value="1"/>
</dbReference>
<dbReference type="InterPro" id="IPR013766">
    <property type="entry name" value="Thioredoxin_domain"/>
</dbReference>
<dbReference type="InterPro" id="IPR036249">
    <property type="entry name" value="Thioredoxin-like_sf"/>
</dbReference>
<name>A0ABW7N8D8_9BACT</name>
<feature type="chain" id="PRO_5046166705" evidence="1">
    <location>
        <begin position="19"/>
        <end position="155"/>
    </location>
</feature>
<dbReference type="EMBL" id="JBIPKE010000014">
    <property type="protein sequence ID" value="MFH6983270.1"/>
    <property type="molecule type" value="Genomic_DNA"/>
</dbReference>
<dbReference type="InterPro" id="IPR050553">
    <property type="entry name" value="Thioredoxin_ResA/DsbE_sf"/>
</dbReference>
<dbReference type="RefSeq" id="WP_395416825.1">
    <property type="nucleotide sequence ID" value="NZ_JBIPKE010000014.1"/>
</dbReference>
<feature type="signal peptide" evidence="1">
    <location>
        <begin position="1"/>
        <end position="18"/>
    </location>
</feature>
<dbReference type="CDD" id="cd02966">
    <property type="entry name" value="TlpA_like_family"/>
    <property type="match status" value="1"/>
</dbReference>
<accession>A0ABW7N8D8</accession>
<evidence type="ECO:0000259" key="2">
    <source>
        <dbReference type="PROSITE" id="PS51352"/>
    </source>
</evidence>